<dbReference type="InterPro" id="IPR050266">
    <property type="entry name" value="AB_hydrolase_sf"/>
</dbReference>
<dbReference type="GO" id="GO:0016020">
    <property type="term" value="C:membrane"/>
    <property type="evidence" value="ECO:0007669"/>
    <property type="project" value="TreeGrafter"/>
</dbReference>
<proteinExistence type="predicted"/>
<dbReference type="Proteomes" id="UP000515561">
    <property type="component" value="Chromosome"/>
</dbReference>
<evidence type="ECO:0000313" key="1">
    <source>
        <dbReference type="EMBL" id="BCJ96507.1"/>
    </source>
</evidence>
<dbReference type="PANTHER" id="PTHR43798">
    <property type="entry name" value="MONOACYLGLYCEROL LIPASE"/>
    <property type="match status" value="1"/>
</dbReference>
<keyword evidence="1" id="KW-0378">Hydrolase</keyword>
<dbReference type="GO" id="GO:0016787">
    <property type="term" value="F:hydrolase activity"/>
    <property type="evidence" value="ECO:0007669"/>
    <property type="project" value="UniProtKB-KW"/>
</dbReference>
<sequence length="325" mass="37117">MEKESNGFLRFIRNTLLTIGGLVFIWMGINYAFKMYERNTYKPPGTLVEVDDRKMHVYQKGQGPHTIILISGLGTAAPVFDFEPLIERLSKHNKVVVVEGFGYGFSETTDKERSVENITREMRSALQGAGIKGPYILMPHSVGGIYATYYANIFPEEVEAIIGIDCTLPRMCDYFGESAPNMSGMMKYFAPSGLARLLLLLDEGSYLPINDGRIYTEVNLRQTRAIFAWKAFNKNIVAETNEMGRNLEKTLDMEFDKKLPVLMFVKENKKVREDGKTSRSFYESYLDDLENGKYVALEGHHYLHWTNSERIGEEVESFIAEWSNN</sequence>
<reference evidence="1 2" key="1">
    <citation type="journal article" date="2016" name="Int. J. Syst. Evol. Microbiol.">
        <title>Descriptions of Anaerotaenia torta gen. nov., sp. nov. and Anaerocolumna cellulosilytica gen. nov., sp. nov. isolated from a methanogenic reactor of cattle waste.</title>
        <authorList>
            <person name="Uek A."/>
            <person name="Ohtaki Y."/>
            <person name="Kaku N."/>
            <person name="Ueki K."/>
        </authorList>
    </citation>
    <scope>NUCLEOTIDE SEQUENCE [LARGE SCALE GENOMIC DNA]</scope>
    <source>
        <strain evidence="1 2">SN021</strain>
    </source>
</reference>
<organism evidence="1 2">
    <name type="scientific">Anaerocolumna cellulosilytica</name>
    <dbReference type="NCBI Taxonomy" id="433286"/>
    <lineage>
        <taxon>Bacteria</taxon>
        <taxon>Bacillati</taxon>
        <taxon>Bacillota</taxon>
        <taxon>Clostridia</taxon>
        <taxon>Lachnospirales</taxon>
        <taxon>Lachnospiraceae</taxon>
        <taxon>Anaerocolumna</taxon>
    </lineage>
</organism>
<dbReference type="RefSeq" id="WP_197978584.1">
    <property type="nucleotide sequence ID" value="NZ_AP023367.1"/>
</dbReference>
<dbReference type="AlphaFoldDB" id="A0A6S6R8R7"/>
<dbReference type="Pfam" id="PF00561">
    <property type="entry name" value="Abhydrolase_1"/>
    <property type="match status" value="1"/>
</dbReference>
<evidence type="ECO:0000313" key="2">
    <source>
        <dbReference type="Proteomes" id="UP000515561"/>
    </source>
</evidence>
<dbReference type="SUPFAM" id="SSF53474">
    <property type="entry name" value="alpha/beta-Hydrolases"/>
    <property type="match status" value="1"/>
</dbReference>
<dbReference type="EMBL" id="AP023367">
    <property type="protein sequence ID" value="BCJ96507.1"/>
    <property type="molecule type" value="Genomic_DNA"/>
</dbReference>
<dbReference type="Gene3D" id="3.40.50.1820">
    <property type="entry name" value="alpha/beta hydrolase"/>
    <property type="match status" value="1"/>
</dbReference>
<dbReference type="KEGG" id="acel:acsn021_40760"/>
<gene>
    <name evidence="1" type="ORF">acsn021_40760</name>
</gene>
<keyword evidence="2" id="KW-1185">Reference proteome</keyword>
<dbReference type="InterPro" id="IPR029058">
    <property type="entry name" value="AB_hydrolase_fold"/>
</dbReference>
<dbReference type="InterPro" id="IPR000073">
    <property type="entry name" value="AB_hydrolase_1"/>
</dbReference>
<name>A0A6S6R8R7_9FIRM</name>
<protein>
    <submittedName>
        <fullName evidence="1">Alpha/beta hydrolase</fullName>
    </submittedName>
</protein>
<dbReference type="PANTHER" id="PTHR43798:SF33">
    <property type="entry name" value="HYDROLASE, PUTATIVE (AFU_ORTHOLOGUE AFUA_2G14860)-RELATED"/>
    <property type="match status" value="1"/>
</dbReference>
<accession>A0A6S6R8R7</accession>